<dbReference type="EMBL" id="QLMI01000009">
    <property type="protein sequence ID" value="RAK19808.1"/>
    <property type="molecule type" value="Genomic_DNA"/>
</dbReference>
<accession>A0A327YFH1</accession>
<reference evidence="1 2" key="1">
    <citation type="submission" date="2018-06" db="EMBL/GenBank/DDBJ databases">
        <title>Genomic Encyclopedia of Type Strains, Phase III (KMG-III): the genomes of soil and plant-associated and newly described type strains.</title>
        <authorList>
            <person name="Whitman W."/>
        </authorList>
    </citation>
    <scope>NUCLEOTIDE SEQUENCE [LARGE SCALE GENOMIC DNA]</scope>
    <source>
        <strain evidence="1 2">CGMCC 1.12398</strain>
    </source>
</reference>
<comment type="caution">
    <text evidence="1">The sequence shown here is derived from an EMBL/GenBank/DDBJ whole genome shotgun (WGS) entry which is preliminary data.</text>
</comment>
<dbReference type="Proteomes" id="UP000249620">
    <property type="component" value="Unassembled WGS sequence"/>
</dbReference>
<dbReference type="InterPro" id="IPR007454">
    <property type="entry name" value="UPF0250_YbeD-like"/>
</dbReference>
<dbReference type="InterPro" id="IPR027471">
    <property type="entry name" value="YbeD-like_sf"/>
</dbReference>
<evidence type="ECO:0000313" key="2">
    <source>
        <dbReference type="Proteomes" id="UP000249620"/>
    </source>
</evidence>
<name>A0A327YFH1_9FLAO</name>
<evidence type="ECO:0000313" key="1">
    <source>
        <dbReference type="EMBL" id="RAK19808.1"/>
    </source>
</evidence>
<gene>
    <name evidence="1" type="ORF">B0I03_10969</name>
</gene>
<organism evidence="1 2">
    <name type="scientific">Flavobacterium aquaticum</name>
    <dbReference type="NCBI Taxonomy" id="1236486"/>
    <lineage>
        <taxon>Bacteria</taxon>
        <taxon>Pseudomonadati</taxon>
        <taxon>Bacteroidota</taxon>
        <taxon>Flavobacteriia</taxon>
        <taxon>Flavobacteriales</taxon>
        <taxon>Flavobacteriaceae</taxon>
        <taxon>Flavobacterium</taxon>
    </lineage>
</organism>
<dbReference type="SUPFAM" id="SSF117991">
    <property type="entry name" value="YbeD/HP0495-like"/>
    <property type="match status" value="1"/>
</dbReference>
<protein>
    <recommendedName>
        <fullName evidence="3">DUF493 family protein</fullName>
    </recommendedName>
</protein>
<keyword evidence="2" id="KW-1185">Reference proteome</keyword>
<proteinExistence type="predicted"/>
<sequence length="102" mass="11565">MLFQYEMMMDKKTEDFYARLKEELTNSTLWPSEYLYKFIMPSDVHSIAKVEAAFNDMGAVITTQQSKTGKFTSVSISVTMASAQSVIDKYIEVSDIEGIISL</sequence>
<dbReference type="Gene3D" id="3.30.70.260">
    <property type="match status" value="1"/>
</dbReference>
<dbReference type="AlphaFoldDB" id="A0A327YFH1"/>
<evidence type="ECO:0008006" key="3">
    <source>
        <dbReference type="Google" id="ProtNLM"/>
    </source>
</evidence>
<dbReference type="Pfam" id="PF04359">
    <property type="entry name" value="DUF493"/>
    <property type="match status" value="1"/>
</dbReference>